<sequence length="101" mass="11990">MLHGYFDLPTFYFFEEGNIWSGSLYTNFNYRIVPKKAKKDSNEKSELKMAVWYGTKCFDMAEELVAQYSEDYSAEGLEACLAHLTEEFEHFKEIRKTLRFD</sequence>
<evidence type="ECO:0000313" key="2">
    <source>
        <dbReference type="Proteomes" id="UP000004259"/>
    </source>
</evidence>
<dbReference type="AlphaFoldDB" id="E9SG64"/>
<organism evidence="1 2">
    <name type="scientific">Ruminococcus albus 8</name>
    <dbReference type="NCBI Taxonomy" id="246199"/>
    <lineage>
        <taxon>Bacteria</taxon>
        <taxon>Bacillati</taxon>
        <taxon>Bacillota</taxon>
        <taxon>Clostridia</taxon>
        <taxon>Eubacteriales</taxon>
        <taxon>Oscillospiraceae</taxon>
        <taxon>Ruminococcus</taxon>
    </lineage>
</organism>
<evidence type="ECO:0000313" key="1">
    <source>
        <dbReference type="EMBL" id="EGC01793.1"/>
    </source>
</evidence>
<name>E9SG64_RUMAL</name>
<dbReference type="eggNOG" id="ENOG5032467">
    <property type="taxonomic scope" value="Bacteria"/>
</dbReference>
<dbReference type="OrthoDB" id="1821907at2"/>
<comment type="caution">
    <text evidence="1">The sequence shown here is derived from an EMBL/GenBank/DDBJ whole genome shotgun (WGS) entry which is preliminary data.</text>
</comment>
<dbReference type="Proteomes" id="UP000004259">
    <property type="component" value="Unassembled WGS sequence"/>
</dbReference>
<accession>E9SG64</accession>
<keyword evidence="2" id="KW-1185">Reference proteome</keyword>
<dbReference type="EMBL" id="ADKM02000122">
    <property type="protein sequence ID" value="EGC01793.1"/>
    <property type="molecule type" value="Genomic_DNA"/>
</dbReference>
<reference evidence="1 2" key="1">
    <citation type="submission" date="2011-02" db="EMBL/GenBank/DDBJ databases">
        <authorList>
            <person name="Nelson K.E."/>
            <person name="Sutton G."/>
            <person name="Torralba M."/>
            <person name="Durkin S."/>
            <person name="Harkins D."/>
            <person name="Montgomery R."/>
            <person name="Ziemer C."/>
            <person name="Klaassens E."/>
            <person name="Ocuiv P."/>
            <person name="Morrison M."/>
        </authorList>
    </citation>
    <scope>NUCLEOTIDE SEQUENCE [LARGE SCALE GENOMIC DNA]</scope>
    <source>
        <strain evidence="1 2">8</strain>
    </source>
</reference>
<dbReference type="RefSeq" id="WP_002852088.1">
    <property type="nucleotide sequence ID" value="NZ_ADKM02000122.1"/>
</dbReference>
<gene>
    <name evidence="1" type="ORF">CUS_7785</name>
</gene>
<proteinExistence type="predicted"/>
<protein>
    <submittedName>
        <fullName evidence="1">Uncharacterized protein</fullName>
    </submittedName>
</protein>